<organism evidence="1 2">
    <name type="scientific">Apiospora saccharicola</name>
    <dbReference type="NCBI Taxonomy" id="335842"/>
    <lineage>
        <taxon>Eukaryota</taxon>
        <taxon>Fungi</taxon>
        <taxon>Dikarya</taxon>
        <taxon>Ascomycota</taxon>
        <taxon>Pezizomycotina</taxon>
        <taxon>Sordariomycetes</taxon>
        <taxon>Xylariomycetidae</taxon>
        <taxon>Amphisphaeriales</taxon>
        <taxon>Apiosporaceae</taxon>
        <taxon>Apiospora</taxon>
    </lineage>
</organism>
<dbReference type="Proteomes" id="UP001446871">
    <property type="component" value="Unassembled WGS sequence"/>
</dbReference>
<proteinExistence type="predicted"/>
<sequence>MGSQRESSSVRGGGNRDLDDQKVLNDIRLADWLNKMDKPISLQVASEVASQRKNPTKQRVSRAKEAIRSFDENLGTLLLSYFCIYSKSRPYGMTDTFVDQGTSRPPAEFCRRK</sequence>
<gene>
    <name evidence="1" type="ORF">PG996_007856</name>
</gene>
<dbReference type="EMBL" id="JAQQWM010000005">
    <property type="protein sequence ID" value="KAK8063204.1"/>
    <property type="molecule type" value="Genomic_DNA"/>
</dbReference>
<protein>
    <submittedName>
        <fullName evidence="1">Uncharacterized protein</fullName>
    </submittedName>
</protein>
<name>A0ABR1UW84_9PEZI</name>
<evidence type="ECO:0000313" key="2">
    <source>
        <dbReference type="Proteomes" id="UP001446871"/>
    </source>
</evidence>
<reference evidence="1 2" key="1">
    <citation type="submission" date="2023-01" db="EMBL/GenBank/DDBJ databases">
        <title>Analysis of 21 Apiospora genomes using comparative genomics revels a genus with tremendous synthesis potential of carbohydrate active enzymes and secondary metabolites.</title>
        <authorList>
            <person name="Sorensen T."/>
        </authorList>
    </citation>
    <scope>NUCLEOTIDE SEQUENCE [LARGE SCALE GENOMIC DNA]</scope>
    <source>
        <strain evidence="1 2">CBS 83171</strain>
    </source>
</reference>
<keyword evidence="2" id="KW-1185">Reference proteome</keyword>
<comment type="caution">
    <text evidence="1">The sequence shown here is derived from an EMBL/GenBank/DDBJ whole genome shotgun (WGS) entry which is preliminary data.</text>
</comment>
<accession>A0ABR1UW84</accession>
<evidence type="ECO:0000313" key="1">
    <source>
        <dbReference type="EMBL" id="KAK8063204.1"/>
    </source>
</evidence>